<dbReference type="AlphaFoldDB" id="A0A486XQC8"/>
<gene>
    <name evidence="1" type="ORF">BAL341_1510</name>
</gene>
<proteinExistence type="predicted"/>
<reference evidence="1" key="1">
    <citation type="submission" date="2019-04" db="EMBL/GenBank/DDBJ databases">
        <authorList>
            <person name="Brambilla D."/>
        </authorList>
    </citation>
    <scope>NUCLEOTIDE SEQUENCE</scope>
    <source>
        <strain evidence="1">BAL1</strain>
    </source>
</reference>
<accession>A0A486XQC8</accession>
<dbReference type="EMBL" id="CAAJGR010000085">
    <property type="protein sequence ID" value="VHO03626.1"/>
    <property type="molecule type" value="Genomic_DNA"/>
</dbReference>
<evidence type="ECO:0000313" key="1">
    <source>
        <dbReference type="EMBL" id="VHO03626.1"/>
    </source>
</evidence>
<protein>
    <submittedName>
        <fullName evidence="1">Uncharacterized protein</fullName>
    </submittedName>
</protein>
<organism evidence="1">
    <name type="scientific">Rheinheimera sp. BAL341</name>
    <dbReference type="NCBI Taxonomy" id="1708203"/>
    <lineage>
        <taxon>Bacteria</taxon>
        <taxon>Pseudomonadati</taxon>
        <taxon>Pseudomonadota</taxon>
        <taxon>Gammaproteobacteria</taxon>
        <taxon>Chromatiales</taxon>
        <taxon>Chromatiaceae</taxon>
        <taxon>Rheinheimera</taxon>
    </lineage>
</organism>
<sequence length="197" mass="22346">MDSAIMNKVITAYRIKSAEYAFEVPELDLFQFADILGDEDMSFVRRQPRTNESMLERWTPSRCELANEYKEGLPVPDVSLWGSYLLLSEEAYSALLSLLSADGEFLPLQVGFMQMYIFVPLQFAEEDTTQTLKHYEDGFECGLERLVFDPQSIAHRAVFKSKMYGTQGIFATSRFKEGCEAHGLKGLVFDTDLAGAF</sequence>
<name>A0A486XQC8_9GAMM</name>